<dbReference type="EMBL" id="PCST01000037">
    <property type="protein sequence ID" value="PIP55516.1"/>
    <property type="molecule type" value="Genomic_DNA"/>
</dbReference>
<evidence type="ECO:0008006" key="4">
    <source>
        <dbReference type="Google" id="ProtNLM"/>
    </source>
</evidence>
<proteinExistence type="predicted"/>
<gene>
    <name evidence="2" type="ORF">COX06_02845</name>
</gene>
<reference evidence="2 3" key="1">
    <citation type="submission" date="2017-09" db="EMBL/GenBank/DDBJ databases">
        <title>Depth-based differentiation of microbial function through sediment-hosted aquifers and enrichment of novel symbionts in the deep terrestrial subsurface.</title>
        <authorList>
            <person name="Probst A.J."/>
            <person name="Ladd B."/>
            <person name="Jarett J.K."/>
            <person name="Geller-Mcgrath D.E."/>
            <person name="Sieber C.M."/>
            <person name="Emerson J.B."/>
            <person name="Anantharaman K."/>
            <person name="Thomas B.C."/>
            <person name="Malmstrom R."/>
            <person name="Stieglmeier M."/>
            <person name="Klingl A."/>
            <person name="Woyke T."/>
            <person name="Ryan C.M."/>
            <person name="Banfield J.F."/>
        </authorList>
    </citation>
    <scope>NUCLEOTIDE SEQUENCE [LARGE SCALE GENOMIC DNA]</scope>
    <source>
        <strain evidence="2">CG22_combo_CG10-13_8_21_14_all_42_17</strain>
    </source>
</reference>
<organism evidence="2 3">
    <name type="scientific">Candidatus Zambryskibacteria bacterium CG22_combo_CG10-13_8_21_14_all_42_17</name>
    <dbReference type="NCBI Taxonomy" id="1975118"/>
    <lineage>
        <taxon>Bacteria</taxon>
        <taxon>Candidatus Zambryskiibacteriota</taxon>
    </lineage>
</organism>
<protein>
    <recommendedName>
        <fullName evidence="4">DoxX family protein</fullName>
    </recommendedName>
</protein>
<dbReference type="AlphaFoldDB" id="A0A2H0BD10"/>
<comment type="caution">
    <text evidence="2">The sequence shown here is derived from an EMBL/GenBank/DDBJ whole genome shotgun (WGS) entry which is preliminary data.</text>
</comment>
<dbReference type="Proteomes" id="UP000229794">
    <property type="component" value="Unassembled WGS sequence"/>
</dbReference>
<evidence type="ECO:0000313" key="3">
    <source>
        <dbReference type="Proteomes" id="UP000229794"/>
    </source>
</evidence>
<feature type="transmembrane region" description="Helical" evidence="1">
    <location>
        <begin position="63"/>
        <end position="83"/>
    </location>
</feature>
<sequence length="137" mass="15216">MKKIIWLKLRIVMGLIFLWAFVDKTFGLGFSTTAEKAWVNGGSPTYGFLTNATRGPFEEFFKGLAGIVAVDWLFMIGLLFVGVTLIINRFVVWGAIAGMAMLLLMYLAVFPPENNPILDDHIVYILVLALIATKSRG</sequence>
<evidence type="ECO:0000256" key="1">
    <source>
        <dbReference type="SAM" id="Phobius"/>
    </source>
</evidence>
<accession>A0A2H0BD10</accession>
<keyword evidence="1" id="KW-0472">Membrane</keyword>
<feature type="transmembrane region" description="Helical" evidence="1">
    <location>
        <begin position="90"/>
        <end position="110"/>
    </location>
</feature>
<evidence type="ECO:0000313" key="2">
    <source>
        <dbReference type="EMBL" id="PIP55516.1"/>
    </source>
</evidence>
<keyword evidence="1" id="KW-1133">Transmembrane helix</keyword>
<keyword evidence="1" id="KW-0812">Transmembrane</keyword>
<name>A0A2H0BD10_9BACT</name>